<dbReference type="AlphaFoldDB" id="A0A2H0BZJ3"/>
<proteinExistence type="predicted"/>
<reference evidence="1 2" key="1">
    <citation type="submission" date="2017-09" db="EMBL/GenBank/DDBJ databases">
        <title>Depth-based differentiation of microbial function through sediment-hosted aquifers and enrichment of novel symbionts in the deep terrestrial subsurface.</title>
        <authorList>
            <person name="Probst A.J."/>
            <person name="Ladd B."/>
            <person name="Jarett J.K."/>
            <person name="Geller-Mcgrath D.E."/>
            <person name="Sieber C.M."/>
            <person name="Emerson J.B."/>
            <person name="Anantharaman K."/>
            <person name="Thomas B.C."/>
            <person name="Malmstrom R."/>
            <person name="Stieglmeier M."/>
            <person name="Klingl A."/>
            <person name="Woyke T."/>
            <person name="Ryan C.M."/>
            <person name="Banfield J.F."/>
        </authorList>
    </citation>
    <scope>NUCLEOTIDE SEQUENCE [LARGE SCALE GENOMIC DNA]</scope>
    <source>
        <strain evidence="1">CG22_combo_CG10-13_8_21_14_all_35_9</strain>
    </source>
</reference>
<organism evidence="1 2">
    <name type="scientific">Candidatus Roizmanbacteria bacterium CG22_combo_CG10-13_8_21_14_all_35_9</name>
    <dbReference type="NCBI Taxonomy" id="1974861"/>
    <lineage>
        <taxon>Bacteria</taxon>
        <taxon>Candidatus Roizmaniibacteriota</taxon>
    </lineage>
</organism>
<sequence length="97" mass="11422">MKLKKSAFEPLDDYEKQLIKDIENDEFVEVPNQKKEIKRITSYARNMLKKDKRITIRVAKEDLKKIQDKAVESGIPYQTLINALIRRYANGRINISI</sequence>
<dbReference type="Proteomes" id="UP000231021">
    <property type="component" value="Unassembled WGS sequence"/>
</dbReference>
<protein>
    <submittedName>
        <fullName evidence="1">Antitoxin</fullName>
    </submittedName>
</protein>
<comment type="caution">
    <text evidence="1">The sequence shown here is derived from an EMBL/GenBank/DDBJ whole genome shotgun (WGS) entry which is preliminary data.</text>
</comment>
<name>A0A2H0BZJ3_9BACT</name>
<evidence type="ECO:0000313" key="1">
    <source>
        <dbReference type="EMBL" id="PIP63123.1"/>
    </source>
</evidence>
<gene>
    <name evidence="1" type="ORF">COW98_00330</name>
</gene>
<accession>A0A2H0BZJ3</accession>
<evidence type="ECO:0000313" key="2">
    <source>
        <dbReference type="Proteomes" id="UP000231021"/>
    </source>
</evidence>
<dbReference type="EMBL" id="PCTB01000011">
    <property type="protein sequence ID" value="PIP63123.1"/>
    <property type="molecule type" value="Genomic_DNA"/>
</dbReference>